<dbReference type="SUPFAM" id="SSF103473">
    <property type="entry name" value="MFS general substrate transporter"/>
    <property type="match status" value="1"/>
</dbReference>
<keyword evidence="4 6" id="KW-1133">Transmembrane helix</keyword>
<reference evidence="7 8" key="1">
    <citation type="submission" date="2019-03" db="EMBL/GenBank/DDBJ databases">
        <title>Paraburkholderia sp. 4M-K11, isolated from subtropical forest soil.</title>
        <authorList>
            <person name="Gao Z.-H."/>
            <person name="Qiu L.-H."/>
        </authorList>
    </citation>
    <scope>NUCLEOTIDE SEQUENCE [LARGE SCALE GENOMIC DNA]</scope>
    <source>
        <strain evidence="7 8">4M-K11</strain>
    </source>
</reference>
<evidence type="ECO:0000256" key="3">
    <source>
        <dbReference type="ARBA" id="ARBA00022692"/>
    </source>
</evidence>
<feature type="transmembrane region" description="Helical" evidence="6">
    <location>
        <begin position="66"/>
        <end position="83"/>
    </location>
</feature>
<feature type="transmembrane region" description="Helical" evidence="6">
    <location>
        <begin position="186"/>
        <end position="205"/>
    </location>
</feature>
<evidence type="ECO:0000256" key="2">
    <source>
        <dbReference type="ARBA" id="ARBA00022448"/>
    </source>
</evidence>
<dbReference type="GO" id="GO:0022857">
    <property type="term" value="F:transmembrane transporter activity"/>
    <property type="evidence" value="ECO:0007669"/>
    <property type="project" value="InterPro"/>
</dbReference>
<gene>
    <name evidence="7" type="ORF">EYW47_36225</name>
</gene>
<evidence type="ECO:0008006" key="9">
    <source>
        <dbReference type="Google" id="ProtNLM"/>
    </source>
</evidence>
<comment type="subcellular location">
    <subcellularLocation>
        <location evidence="1">Membrane</location>
        <topology evidence="1">Multi-pass membrane protein</topology>
    </subcellularLocation>
</comment>
<dbReference type="Gene3D" id="1.20.1250.20">
    <property type="entry name" value="MFS general substrate transporter like domains"/>
    <property type="match status" value="1"/>
</dbReference>
<evidence type="ECO:0000256" key="4">
    <source>
        <dbReference type="ARBA" id="ARBA00022989"/>
    </source>
</evidence>
<keyword evidence="8" id="KW-1185">Reference proteome</keyword>
<name>A0A4R5LZM4_9BURK</name>
<dbReference type="InterPro" id="IPR036259">
    <property type="entry name" value="MFS_trans_sf"/>
</dbReference>
<evidence type="ECO:0000256" key="5">
    <source>
        <dbReference type="ARBA" id="ARBA00023136"/>
    </source>
</evidence>
<keyword evidence="2" id="KW-0813">Transport</keyword>
<evidence type="ECO:0000256" key="6">
    <source>
        <dbReference type="SAM" id="Phobius"/>
    </source>
</evidence>
<feature type="transmembrane region" description="Helical" evidence="6">
    <location>
        <begin position="33"/>
        <end position="54"/>
    </location>
</feature>
<evidence type="ECO:0000256" key="1">
    <source>
        <dbReference type="ARBA" id="ARBA00004141"/>
    </source>
</evidence>
<dbReference type="Pfam" id="PF07690">
    <property type="entry name" value="MFS_1"/>
    <property type="match status" value="1"/>
</dbReference>
<comment type="caution">
    <text evidence="7">The sequence shown here is derived from an EMBL/GenBank/DDBJ whole genome shotgun (WGS) entry which is preliminary data.</text>
</comment>
<keyword evidence="3 6" id="KW-0812">Transmembrane</keyword>
<accession>A0A4R5LZM4</accession>
<dbReference type="GO" id="GO:0016020">
    <property type="term" value="C:membrane"/>
    <property type="evidence" value="ECO:0007669"/>
    <property type="project" value="UniProtKB-SubCell"/>
</dbReference>
<keyword evidence="5 6" id="KW-0472">Membrane</keyword>
<dbReference type="InterPro" id="IPR011701">
    <property type="entry name" value="MFS"/>
</dbReference>
<dbReference type="PANTHER" id="PTHR43791:SF36">
    <property type="entry name" value="TRANSPORTER, PUTATIVE (AFU_ORTHOLOGUE AFUA_6G08340)-RELATED"/>
    <property type="match status" value="1"/>
</dbReference>
<evidence type="ECO:0000313" key="7">
    <source>
        <dbReference type="EMBL" id="TDG17967.1"/>
    </source>
</evidence>
<proteinExistence type="predicted"/>
<feature type="transmembrane region" description="Helical" evidence="6">
    <location>
        <begin position="152"/>
        <end position="174"/>
    </location>
</feature>
<dbReference type="EMBL" id="SMRP01000037">
    <property type="protein sequence ID" value="TDG17967.1"/>
    <property type="molecule type" value="Genomic_DNA"/>
</dbReference>
<dbReference type="OrthoDB" id="5441967at2"/>
<dbReference type="AlphaFoldDB" id="A0A4R5LZM4"/>
<protein>
    <recommendedName>
        <fullName evidence="9">MFS transporter</fullName>
    </recommendedName>
</protein>
<sequence>MPIFFRMFDGSHIALFDLGDGQSAAPSANTPAWVVYFTLTCGTMAISFWLPTIIHGAGIHSVFDTGLLSAIPYGIGAIGIVAISRHSDKRRERFCHYAVCAIGGGFALCLVGLYGSGLYSALLCLSIAVVLTFAALPIFWSMPKDHLSGSGAAGGIALISSLGQLGSFFSPALIGWIKTTTGRLDAGLYVLAALLIAGGVAVLVYSGRRIGSAARGIA</sequence>
<feature type="transmembrane region" description="Helical" evidence="6">
    <location>
        <begin position="95"/>
        <end position="114"/>
    </location>
</feature>
<evidence type="ECO:0000313" key="8">
    <source>
        <dbReference type="Proteomes" id="UP000295722"/>
    </source>
</evidence>
<dbReference type="RefSeq" id="WP_133199614.1">
    <property type="nucleotide sequence ID" value="NZ_JBHUCW010000044.1"/>
</dbReference>
<dbReference type="PANTHER" id="PTHR43791">
    <property type="entry name" value="PERMEASE-RELATED"/>
    <property type="match status" value="1"/>
</dbReference>
<dbReference type="Proteomes" id="UP000295722">
    <property type="component" value="Unassembled WGS sequence"/>
</dbReference>
<feature type="transmembrane region" description="Helical" evidence="6">
    <location>
        <begin position="120"/>
        <end position="140"/>
    </location>
</feature>
<organism evidence="7 8">
    <name type="scientific">Paraburkholderia silviterrae</name>
    <dbReference type="NCBI Taxonomy" id="2528715"/>
    <lineage>
        <taxon>Bacteria</taxon>
        <taxon>Pseudomonadati</taxon>
        <taxon>Pseudomonadota</taxon>
        <taxon>Betaproteobacteria</taxon>
        <taxon>Burkholderiales</taxon>
        <taxon>Burkholderiaceae</taxon>
        <taxon>Paraburkholderia</taxon>
    </lineage>
</organism>